<evidence type="ECO:0000313" key="6">
    <source>
        <dbReference type="Proteomes" id="UP001431783"/>
    </source>
</evidence>
<organism evidence="5 6">
    <name type="scientific">Henosepilachna vigintioctopunctata</name>
    <dbReference type="NCBI Taxonomy" id="420089"/>
    <lineage>
        <taxon>Eukaryota</taxon>
        <taxon>Metazoa</taxon>
        <taxon>Ecdysozoa</taxon>
        <taxon>Arthropoda</taxon>
        <taxon>Hexapoda</taxon>
        <taxon>Insecta</taxon>
        <taxon>Pterygota</taxon>
        <taxon>Neoptera</taxon>
        <taxon>Endopterygota</taxon>
        <taxon>Coleoptera</taxon>
        <taxon>Polyphaga</taxon>
        <taxon>Cucujiformia</taxon>
        <taxon>Coccinelloidea</taxon>
        <taxon>Coccinellidae</taxon>
        <taxon>Epilachninae</taxon>
        <taxon>Epilachnini</taxon>
        <taxon>Henosepilachna</taxon>
    </lineage>
</organism>
<keyword evidence="6" id="KW-1185">Reference proteome</keyword>
<sequence>MSIIRWKLSRLSQLIKPKIFFSTVSNDSEYTATPQYPPILDLSFKKKKERERNEDHEKIRQVKTVEEKQIKLNMPRYYGFKIYMFHENEIPYNDLDLAQYVTRTHLVVDNDFHNYYENIGVNNAAIETLKQQIVEALLLEVDGYRKLHDLRKEDFSSEEVENVIGSCVVKQLNRVLTNLLCRTHTHLIDSQVDYNPRIESTWQCGGLSPPEKVKSYRRHLEWMKSMEEDPVDRLFTYIGRPYVTLRSNQPLSPIVSAEEAENTSLEIPTWRYDPRVLGIATDYRRIVNIPGFWPGDAHKFGILQYLKRGHHLNRKYGDSEDSKQAVHRQGILASFAWLNAQANHLGFTTFNDITYPLVTQTIITNGQLFSFYTYQMNTMLLHSENTTDNPKKNICWGTPEMKLYEKIENGKLEGFNEDVLSKLVKYYCNASSERLGVNLTPYLSQNEKIAADYEDEEKRKWLEREYKFITSNRPRQHLMPEEYAWEKIYKIDHQTRFMDKRMKHFELRQIPHQRKYDDRKPRYIPRALRPHLPRNKGRNAKEFFP</sequence>
<dbReference type="Pfam" id="PF07147">
    <property type="entry name" value="PDCD9"/>
    <property type="match status" value="1"/>
</dbReference>
<dbReference type="PANTHER" id="PTHR13014:SF3">
    <property type="entry name" value="LARGE RIBOSOMAL SUBUNIT PROTEIN ML65"/>
    <property type="match status" value="1"/>
</dbReference>
<evidence type="ECO:0000256" key="1">
    <source>
        <dbReference type="ARBA" id="ARBA00004173"/>
    </source>
</evidence>
<name>A0AAW1TJX8_9CUCU</name>
<dbReference type="GO" id="GO:0003735">
    <property type="term" value="F:structural constituent of ribosome"/>
    <property type="evidence" value="ECO:0007669"/>
    <property type="project" value="InterPro"/>
</dbReference>
<comment type="caution">
    <text evidence="5">The sequence shown here is derived from an EMBL/GenBank/DDBJ whole genome shotgun (WGS) entry which is preliminary data.</text>
</comment>
<dbReference type="EMBL" id="JARQZJ010000005">
    <property type="protein sequence ID" value="KAK9871406.1"/>
    <property type="molecule type" value="Genomic_DNA"/>
</dbReference>
<keyword evidence="4" id="KW-0687">Ribonucleoprotein</keyword>
<evidence type="ECO:0000256" key="4">
    <source>
        <dbReference type="ARBA" id="ARBA00023274"/>
    </source>
</evidence>
<dbReference type="InterPro" id="IPR010793">
    <property type="entry name" value="Ribosomal_mL37/mL65"/>
</dbReference>
<reference evidence="5 6" key="1">
    <citation type="submission" date="2023-03" db="EMBL/GenBank/DDBJ databases">
        <title>Genome insight into feeding habits of ladybird beetles.</title>
        <authorList>
            <person name="Li H.-S."/>
            <person name="Huang Y.-H."/>
            <person name="Pang H."/>
        </authorList>
    </citation>
    <scope>NUCLEOTIDE SEQUENCE [LARGE SCALE GENOMIC DNA]</scope>
    <source>
        <strain evidence="5">SYSU_2023b</strain>
        <tissue evidence="5">Whole body</tissue>
    </source>
</reference>
<evidence type="ECO:0000256" key="3">
    <source>
        <dbReference type="ARBA" id="ARBA00023128"/>
    </source>
</evidence>
<proteinExistence type="predicted"/>
<dbReference type="Proteomes" id="UP001431783">
    <property type="component" value="Unassembled WGS sequence"/>
</dbReference>
<evidence type="ECO:0000256" key="2">
    <source>
        <dbReference type="ARBA" id="ARBA00022980"/>
    </source>
</evidence>
<comment type="subcellular location">
    <subcellularLocation>
        <location evidence="1">Mitochondrion</location>
    </subcellularLocation>
</comment>
<evidence type="ECO:0008006" key="7">
    <source>
        <dbReference type="Google" id="ProtNLM"/>
    </source>
</evidence>
<protein>
    <recommendedName>
        <fullName evidence="7">28S ribosomal protein S30, mitochondrial</fullName>
    </recommendedName>
</protein>
<dbReference type="AlphaFoldDB" id="A0AAW1TJX8"/>
<accession>A0AAW1TJX8</accession>
<gene>
    <name evidence="5" type="ORF">WA026_011659</name>
</gene>
<evidence type="ECO:0000313" key="5">
    <source>
        <dbReference type="EMBL" id="KAK9871406.1"/>
    </source>
</evidence>
<dbReference type="GO" id="GO:0006412">
    <property type="term" value="P:translation"/>
    <property type="evidence" value="ECO:0007669"/>
    <property type="project" value="InterPro"/>
</dbReference>
<dbReference type="PANTHER" id="PTHR13014">
    <property type="entry name" value="MITOCHONDRIAL 28S RIBOSOMAL PROTEIN S30/P52 PRO-APOTOTIC PROTEIN"/>
    <property type="match status" value="1"/>
</dbReference>
<dbReference type="InterPro" id="IPR039982">
    <property type="entry name" value="Ribosomal_mL65"/>
</dbReference>
<keyword evidence="2" id="KW-0689">Ribosomal protein</keyword>
<dbReference type="GO" id="GO:0005762">
    <property type="term" value="C:mitochondrial large ribosomal subunit"/>
    <property type="evidence" value="ECO:0007669"/>
    <property type="project" value="TreeGrafter"/>
</dbReference>
<keyword evidence="3" id="KW-0496">Mitochondrion</keyword>